<gene>
    <name evidence="7" type="primary">aroK</name>
    <name evidence="8" type="ORF">GRFL_0478</name>
</gene>
<dbReference type="SUPFAM" id="SSF52540">
    <property type="entry name" value="P-loop containing nucleoside triphosphate hydrolases"/>
    <property type="match status" value="1"/>
</dbReference>
<evidence type="ECO:0000256" key="1">
    <source>
        <dbReference type="ARBA" id="ARBA00022605"/>
    </source>
</evidence>
<comment type="pathway">
    <text evidence="7">Metabolic intermediate biosynthesis; chorismate biosynthesis; chorismate from D-erythrose 4-phosphate and phosphoenolpyruvate: step 5/7.</text>
</comment>
<name>A0A1L7I2A6_9FLAO</name>
<keyword evidence="7" id="KW-0460">Magnesium</keyword>
<evidence type="ECO:0000256" key="5">
    <source>
        <dbReference type="ARBA" id="ARBA00022840"/>
    </source>
</evidence>
<feature type="binding site" evidence="7">
    <location>
        <position position="143"/>
    </location>
    <ligand>
        <name>substrate</name>
    </ligand>
</feature>
<dbReference type="GO" id="GO:0008652">
    <property type="term" value="P:amino acid biosynthetic process"/>
    <property type="evidence" value="ECO:0007669"/>
    <property type="project" value="UniProtKB-KW"/>
</dbReference>
<keyword evidence="2 7" id="KW-0808">Transferase</keyword>
<dbReference type="UniPathway" id="UPA00053">
    <property type="reaction ID" value="UER00088"/>
</dbReference>
<keyword evidence="7" id="KW-0479">Metal-binding</keyword>
<comment type="function">
    <text evidence="7">Catalyzes the specific phosphorylation of the 3-hydroxyl group of shikimic acid using ATP as a cosubstrate.</text>
</comment>
<keyword evidence="4 7" id="KW-0418">Kinase</keyword>
<keyword evidence="3 7" id="KW-0547">Nucleotide-binding</keyword>
<keyword evidence="1 7" id="KW-0028">Amino-acid biosynthesis</keyword>
<evidence type="ECO:0000313" key="9">
    <source>
        <dbReference type="Proteomes" id="UP000186230"/>
    </source>
</evidence>
<evidence type="ECO:0000256" key="7">
    <source>
        <dbReference type="HAMAP-Rule" id="MF_00109"/>
    </source>
</evidence>
<evidence type="ECO:0000256" key="4">
    <source>
        <dbReference type="ARBA" id="ARBA00022777"/>
    </source>
</evidence>
<dbReference type="HAMAP" id="MF_00109">
    <property type="entry name" value="Shikimate_kinase"/>
    <property type="match status" value="1"/>
</dbReference>
<dbReference type="OrthoDB" id="9800332at2"/>
<dbReference type="EC" id="2.7.1.71" evidence="7"/>
<dbReference type="GO" id="GO:0005829">
    <property type="term" value="C:cytosol"/>
    <property type="evidence" value="ECO:0007669"/>
    <property type="project" value="TreeGrafter"/>
</dbReference>
<dbReference type="InterPro" id="IPR027417">
    <property type="entry name" value="P-loop_NTPase"/>
</dbReference>
<dbReference type="AlphaFoldDB" id="A0A1L7I2A6"/>
<accession>A0A1L7I2A6</accession>
<dbReference type="GO" id="GO:0009073">
    <property type="term" value="P:aromatic amino acid family biosynthetic process"/>
    <property type="evidence" value="ECO:0007669"/>
    <property type="project" value="UniProtKB-KW"/>
</dbReference>
<feature type="binding site" evidence="7">
    <location>
        <position position="120"/>
    </location>
    <ligand>
        <name>ATP</name>
        <dbReference type="ChEBI" id="CHEBI:30616"/>
    </ligand>
</feature>
<reference evidence="8 9" key="1">
    <citation type="submission" date="2016-07" db="EMBL/GenBank/DDBJ databases">
        <title>Multi-omics approach to identify versatile polysaccharide utilization systems of a marine flavobacterium Gramella flava.</title>
        <authorList>
            <person name="Tang K."/>
        </authorList>
    </citation>
    <scope>NUCLEOTIDE SEQUENCE [LARGE SCALE GENOMIC DNA]</scope>
    <source>
        <strain evidence="8 9">JLT2011</strain>
    </source>
</reference>
<comment type="subcellular location">
    <subcellularLocation>
        <location evidence="7">Cytoplasm</location>
    </subcellularLocation>
</comment>
<sequence>MKIFLLGYMGSGKSTVGKLLAERLKHRFVDLDQYIEDQEDEKISSLFQKKGEIYFRKKERAALDELLEMEEALVISLGGGTPCYGDNLQVIQNSAENTTVYLKYSIPILLERLWKEKEHRPVISHLEDREKLEEFIRKHLFERGFYYNQSNLILSCDEQSPEQICAAIQEKLR</sequence>
<feature type="binding site" evidence="7">
    <location>
        <position position="159"/>
    </location>
    <ligand>
        <name>ATP</name>
        <dbReference type="ChEBI" id="CHEBI:30616"/>
    </ligand>
</feature>
<dbReference type="GO" id="GO:0005524">
    <property type="term" value="F:ATP binding"/>
    <property type="evidence" value="ECO:0007669"/>
    <property type="project" value="UniProtKB-UniRule"/>
</dbReference>
<comment type="subunit">
    <text evidence="7">Monomer.</text>
</comment>
<dbReference type="InterPro" id="IPR000623">
    <property type="entry name" value="Shikimate_kinase/TSH1"/>
</dbReference>
<dbReference type="GO" id="GO:0009423">
    <property type="term" value="P:chorismate biosynthetic process"/>
    <property type="evidence" value="ECO:0007669"/>
    <property type="project" value="UniProtKB-UniRule"/>
</dbReference>
<dbReference type="GO" id="GO:0000287">
    <property type="term" value="F:magnesium ion binding"/>
    <property type="evidence" value="ECO:0007669"/>
    <property type="project" value="UniProtKB-UniRule"/>
</dbReference>
<evidence type="ECO:0000256" key="2">
    <source>
        <dbReference type="ARBA" id="ARBA00022679"/>
    </source>
</evidence>
<proteinExistence type="inferred from homology"/>
<feature type="binding site" evidence="7">
    <location>
        <position position="14"/>
    </location>
    <ligand>
        <name>Mg(2+)</name>
        <dbReference type="ChEBI" id="CHEBI:18420"/>
    </ligand>
</feature>
<dbReference type="PRINTS" id="PR01100">
    <property type="entry name" value="SHIKIMTKNASE"/>
</dbReference>
<dbReference type="EMBL" id="CP016359">
    <property type="protein sequence ID" value="APU67202.1"/>
    <property type="molecule type" value="Genomic_DNA"/>
</dbReference>
<dbReference type="CDD" id="cd00464">
    <property type="entry name" value="SK"/>
    <property type="match status" value="1"/>
</dbReference>
<comment type="catalytic activity">
    <reaction evidence="7">
        <text>shikimate + ATP = 3-phosphoshikimate + ADP + H(+)</text>
        <dbReference type="Rhea" id="RHEA:13121"/>
        <dbReference type="ChEBI" id="CHEBI:15378"/>
        <dbReference type="ChEBI" id="CHEBI:30616"/>
        <dbReference type="ChEBI" id="CHEBI:36208"/>
        <dbReference type="ChEBI" id="CHEBI:145989"/>
        <dbReference type="ChEBI" id="CHEBI:456216"/>
        <dbReference type="EC" id="2.7.1.71"/>
    </reaction>
</comment>
<dbReference type="Gene3D" id="3.40.50.300">
    <property type="entry name" value="P-loop containing nucleotide triphosphate hydrolases"/>
    <property type="match status" value="1"/>
</dbReference>
<keyword evidence="9" id="KW-1185">Reference proteome</keyword>
<comment type="cofactor">
    <cofactor evidence="7">
        <name>Mg(2+)</name>
        <dbReference type="ChEBI" id="CHEBI:18420"/>
    </cofactor>
    <text evidence="7">Binds 1 Mg(2+) ion per subunit.</text>
</comment>
<organism evidence="8 9">
    <name type="scientific">Christiangramia flava JLT2011</name>
    <dbReference type="NCBI Taxonomy" id="1229726"/>
    <lineage>
        <taxon>Bacteria</taxon>
        <taxon>Pseudomonadati</taxon>
        <taxon>Bacteroidota</taxon>
        <taxon>Flavobacteriia</taxon>
        <taxon>Flavobacteriales</taxon>
        <taxon>Flavobacteriaceae</taxon>
        <taxon>Christiangramia</taxon>
    </lineage>
</organism>
<protein>
    <recommendedName>
        <fullName evidence="7">Shikimate kinase</fullName>
        <shortName evidence="7">SK</shortName>
        <ecNumber evidence="7">2.7.1.71</ecNumber>
    </recommendedName>
</protein>
<keyword evidence="7" id="KW-0963">Cytoplasm</keyword>
<evidence type="ECO:0000256" key="6">
    <source>
        <dbReference type="ARBA" id="ARBA00023141"/>
    </source>
</evidence>
<feature type="binding site" evidence="7">
    <location>
        <position position="79"/>
    </location>
    <ligand>
        <name>substrate</name>
    </ligand>
</feature>
<dbReference type="STRING" id="1229726.GRFL_0478"/>
<feature type="binding site" evidence="7">
    <location>
        <position position="56"/>
    </location>
    <ligand>
        <name>substrate</name>
    </ligand>
</feature>
<dbReference type="KEGG" id="gfl:GRFL_0478"/>
<dbReference type="InterPro" id="IPR031322">
    <property type="entry name" value="Shikimate/glucono_kinase"/>
</dbReference>
<feature type="binding site" evidence="7">
    <location>
        <position position="32"/>
    </location>
    <ligand>
        <name>substrate</name>
    </ligand>
</feature>
<dbReference type="Pfam" id="PF01202">
    <property type="entry name" value="SKI"/>
    <property type="match status" value="1"/>
</dbReference>
<feature type="binding site" evidence="7">
    <location>
        <begin position="10"/>
        <end position="15"/>
    </location>
    <ligand>
        <name>ATP</name>
        <dbReference type="ChEBI" id="CHEBI:30616"/>
    </ligand>
</feature>
<evidence type="ECO:0000256" key="3">
    <source>
        <dbReference type="ARBA" id="ARBA00022741"/>
    </source>
</evidence>
<dbReference type="Proteomes" id="UP000186230">
    <property type="component" value="Chromosome"/>
</dbReference>
<keyword evidence="5 7" id="KW-0067">ATP-binding</keyword>
<dbReference type="PANTHER" id="PTHR21087:SF16">
    <property type="entry name" value="SHIKIMATE KINASE 1, CHLOROPLASTIC"/>
    <property type="match status" value="1"/>
</dbReference>
<evidence type="ECO:0000313" key="8">
    <source>
        <dbReference type="EMBL" id="APU67202.1"/>
    </source>
</evidence>
<dbReference type="RefSeq" id="WP_083643102.1">
    <property type="nucleotide sequence ID" value="NZ_AMRU01000003.1"/>
</dbReference>
<comment type="similarity">
    <text evidence="7">Belongs to the shikimate kinase family.</text>
</comment>
<keyword evidence="6 7" id="KW-0057">Aromatic amino acid biosynthesis</keyword>
<dbReference type="GO" id="GO:0004765">
    <property type="term" value="F:shikimate kinase activity"/>
    <property type="evidence" value="ECO:0007669"/>
    <property type="project" value="UniProtKB-UniRule"/>
</dbReference>
<dbReference type="PANTHER" id="PTHR21087">
    <property type="entry name" value="SHIKIMATE KINASE"/>
    <property type="match status" value="1"/>
</dbReference>